<dbReference type="PANTHER" id="PTHR46708">
    <property type="entry name" value="TENASCIN"/>
    <property type="match status" value="1"/>
</dbReference>
<protein>
    <recommendedName>
        <fullName evidence="5">Fibronectin type-III domain-containing protein</fullName>
    </recommendedName>
</protein>
<dbReference type="CDD" id="cd00063">
    <property type="entry name" value="FN3"/>
    <property type="match status" value="2"/>
</dbReference>
<evidence type="ECO:0000313" key="6">
    <source>
        <dbReference type="EMBL" id="TRY61160.1"/>
    </source>
</evidence>
<accession>A0A553N6Y1</accession>
<feature type="domain" description="Fibronectin type-III" evidence="5">
    <location>
        <begin position="532"/>
        <end position="621"/>
    </location>
</feature>
<dbReference type="PANTHER" id="PTHR46708:SF2">
    <property type="entry name" value="FIBRONECTIN TYPE-III DOMAIN-CONTAINING PROTEIN"/>
    <property type="match status" value="1"/>
</dbReference>
<feature type="chain" id="PRO_5022082746" description="Fibronectin type-III domain-containing protein" evidence="4">
    <location>
        <begin position="28"/>
        <end position="789"/>
    </location>
</feature>
<dbReference type="STRING" id="6832.A0A553N6Y1"/>
<organism evidence="6 7">
    <name type="scientific">Tigriopus californicus</name>
    <name type="common">Marine copepod</name>
    <dbReference type="NCBI Taxonomy" id="6832"/>
    <lineage>
        <taxon>Eukaryota</taxon>
        <taxon>Metazoa</taxon>
        <taxon>Ecdysozoa</taxon>
        <taxon>Arthropoda</taxon>
        <taxon>Crustacea</taxon>
        <taxon>Multicrustacea</taxon>
        <taxon>Hexanauplia</taxon>
        <taxon>Copepoda</taxon>
        <taxon>Harpacticoida</taxon>
        <taxon>Harpacticidae</taxon>
        <taxon>Tigriopus</taxon>
    </lineage>
</organism>
<evidence type="ECO:0000256" key="3">
    <source>
        <dbReference type="SAM" id="Phobius"/>
    </source>
</evidence>
<evidence type="ECO:0000256" key="4">
    <source>
        <dbReference type="SAM" id="SignalP"/>
    </source>
</evidence>
<feature type="signal peptide" evidence="4">
    <location>
        <begin position="1"/>
        <end position="27"/>
    </location>
</feature>
<dbReference type="Proteomes" id="UP000318571">
    <property type="component" value="Chromosome 8"/>
</dbReference>
<dbReference type="AlphaFoldDB" id="A0A553N6Y1"/>
<feature type="domain" description="Fibronectin type-III" evidence="5">
    <location>
        <begin position="349"/>
        <end position="436"/>
    </location>
</feature>
<name>A0A553N6Y1_TIGCA</name>
<feature type="domain" description="Fibronectin type-III" evidence="5">
    <location>
        <begin position="245"/>
        <end position="343"/>
    </location>
</feature>
<gene>
    <name evidence="6" type="ORF">TCAL_14959</name>
</gene>
<keyword evidence="7" id="KW-1185">Reference proteome</keyword>
<keyword evidence="3" id="KW-0472">Membrane</keyword>
<feature type="transmembrane region" description="Helical" evidence="3">
    <location>
        <begin position="734"/>
        <end position="756"/>
    </location>
</feature>
<dbReference type="OrthoDB" id="5985519at2759"/>
<dbReference type="EMBL" id="VCGU01000459">
    <property type="protein sequence ID" value="TRY61160.1"/>
    <property type="molecule type" value="Genomic_DNA"/>
</dbReference>
<dbReference type="InterPro" id="IPR013783">
    <property type="entry name" value="Ig-like_fold"/>
</dbReference>
<dbReference type="InterPro" id="IPR003961">
    <property type="entry name" value="FN3_dom"/>
</dbReference>
<dbReference type="InterPro" id="IPR050991">
    <property type="entry name" value="ECM_Regulatory_Proteins"/>
</dbReference>
<sequence length="789" mass="87757">MYFAKSISFLGLLAVSDVLFMGNVVRAQNDCQGFKVGAEEHATVQYKEQNRRGVTKQEVTKAEIKWTPQAMLEDWSCYELETATLMYKSSNDDDWQPTEASQRSAGQSSKWSVDVKPCLEYQFQIRVMGKIETILDLPTVLGPASEEQIAESGFIPGPPSDLESVVGAYNAKLSWTPSDCGKKYDINFHEVGSDEYRYETIKENNLEIGDLKPCTNYEATLNALIGDDYSEDYVSNFATKPRLDAASEMAITVTPEMDSAVISWEAWKSVSCIDEYEVTICSVSSSQDECKTTEIVKKAPGVPTITHTALGLNPCTDYNLKITPLYTDTVIESKMVSFKTQSPPAATLQIGNLMADSVSSGSVYLKWDGVNCATSYKISRKASDESEWKEVESTDQDEITVSDITPCTQFQFAVSAVVDGLETEKAISDQIMSDLDENHPFEAPNLDIQNADREASLKWNHADCIESYVIKVCQSSYTDCTEETLIPDGEKTILHSVRNLEPCTQYSLEIIPAIPGKMFTARPSEFTTTNGVPQAPTEFSAELVDGKAVLNWEAIQCATGYKIYHKTNDNEGQESSTVTKNLSEEYEDLTPCQTYYYSVSTMVDGQESDKTEWQSLLIPPISELPPVLKIVHNEGDNITIRLEPSEINSMCQAAEYELSYSKNGNKPYKTKVISASDVPNRDILLAFKGASSETMIVQGRMRYEDTSVWSEVASSREPGDMSEMQHIPSQTSTMVPIIIGAIVAFVIILIIIVFIVKKRRNRNNYDAEKAENGKQSSDETRKLNDHPDA</sequence>
<dbReference type="PROSITE" id="PS50853">
    <property type="entry name" value="FN3"/>
    <property type="match status" value="3"/>
</dbReference>
<evidence type="ECO:0000259" key="5">
    <source>
        <dbReference type="PROSITE" id="PS50853"/>
    </source>
</evidence>
<keyword evidence="4" id="KW-0732">Signal</keyword>
<dbReference type="Gene3D" id="2.60.40.10">
    <property type="entry name" value="Immunoglobulins"/>
    <property type="match status" value="4"/>
</dbReference>
<proteinExistence type="predicted"/>
<keyword evidence="1" id="KW-0677">Repeat</keyword>
<dbReference type="InterPro" id="IPR036116">
    <property type="entry name" value="FN3_sf"/>
</dbReference>
<evidence type="ECO:0000256" key="1">
    <source>
        <dbReference type="ARBA" id="ARBA00022737"/>
    </source>
</evidence>
<dbReference type="SUPFAM" id="SSF49265">
    <property type="entry name" value="Fibronectin type III"/>
    <property type="match status" value="3"/>
</dbReference>
<feature type="region of interest" description="Disordered" evidence="2">
    <location>
        <begin position="766"/>
        <end position="789"/>
    </location>
</feature>
<keyword evidence="3" id="KW-1133">Transmembrane helix</keyword>
<keyword evidence="3" id="KW-0812">Transmembrane</keyword>
<dbReference type="SMART" id="SM00060">
    <property type="entry name" value="FN3"/>
    <property type="match status" value="5"/>
</dbReference>
<evidence type="ECO:0000256" key="2">
    <source>
        <dbReference type="SAM" id="MobiDB-lite"/>
    </source>
</evidence>
<evidence type="ECO:0000313" key="7">
    <source>
        <dbReference type="Proteomes" id="UP000318571"/>
    </source>
</evidence>
<reference evidence="6 7" key="1">
    <citation type="journal article" date="2018" name="Nat. Ecol. Evol.">
        <title>Genomic signatures of mitonuclear coevolution across populations of Tigriopus californicus.</title>
        <authorList>
            <person name="Barreto F.S."/>
            <person name="Watson E.T."/>
            <person name="Lima T.G."/>
            <person name="Willett C.S."/>
            <person name="Edmands S."/>
            <person name="Li W."/>
            <person name="Burton R.S."/>
        </authorList>
    </citation>
    <scope>NUCLEOTIDE SEQUENCE [LARGE SCALE GENOMIC DNA]</scope>
    <source>
        <strain evidence="6 7">San Diego</strain>
    </source>
</reference>
<comment type="caution">
    <text evidence="6">The sequence shown here is derived from an EMBL/GenBank/DDBJ whole genome shotgun (WGS) entry which is preliminary data.</text>
</comment>